<dbReference type="EMBL" id="RSFW01000014">
    <property type="protein sequence ID" value="RSD26764.1"/>
    <property type="molecule type" value="Genomic_DNA"/>
</dbReference>
<evidence type="ECO:0000313" key="6">
    <source>
        <dbReference type="Proteomes" id="UP000279911"/>
    </source>
</evidence>
<dbReference type="GO" id="GO:0004222">
    <property type="term" value="F:metalloendopeptidase activity"/>
    <property type="evidence" value="ECO:0007669"/>
    <property type="project" value="TreeGrafter"/>
</dbReference>
<dbReference type="InterPro" id="IPR011055">
    <property type="entry name" value="Dup_hybrid_motif"/>
</dbReference>
<evidence type="ECO:0000256" key="2">
    <source>
        <dbReference type="SAM" id="Coils"/>
    </source>
</evidence>
<dbReference type="CDD" id="cd12797">
    <property type="entry name" value="M23_peptidase"/>
    <property type="match status" value="1"/>
</dbReference>
<comment type="caution">
    <text evidence="5">The sequence shown here is derived from an EMBL/GenBank/DDBJ whole genome shotgun (WGS) entry which is preliminary data.</text>
</comment>
<keyword evidence="1" id="KW-0732">Signal</keyword>
<dbReference type="OrthoDB" id="9805070at2"/>
<gene>
    <name evidence="5" type="ORF">EJA10_12940</name>
</gene>
<dbReference type="Pfam" id="PF01551">
    <property type="entry name" value="Peptidase_M23"/>
    <property type="match status" value="1"/>
</dbReference>
<evidence type="ECO:0000256" key="1">
    <source>
        <dbReference type="ARBA" id="ARBA00022729"/>
    </source>
</evidence>
<dbReference type="InterPro" id="IPR050570">
    <property type="entry name" value="Cell_wall_metabolism_enzyme"/>
</dbReference>
<dbReference type="AlphaFoldDB" id="A0A3R9F121"/>
<dbReference type="PANTHER" id="PTHR21666:SF270">
    <property type="entry name" value="MUREIN HYDROLASE ACTIVATOR ENVC"/>
    <property type="match status" value="1"/>
</dbReference>
<dbReference type="SUPFAM" id="SSF51261">
    <property type="entry name" value="Duplicated hybrid motif"/>
    <property type="match status" value="1"/>
</dbReference>
<sequence>MRKKGWAVTIAIGLVLTGVHTVESAELSDIRQQRLDVKQDFTKKEEQIQQMDEAEQKYLAELKALDDEVAEVNEKIRELQGELESSGKSVTEMKKEIEELSGIIVQREQLIKQRLKTMQAQDGLGMYVDLIFDSKNLSQLYDVATLVSTILKADKDLLAKHQTDLQLLKEQEAELQSELVLLENKQAELKKLQAQLEKKVEEKQHFLNSVRKEKQESKSELMDMYEVYVNLAAQEIAILKESQRVEYNSVDSEDNFIIPAAGELTSEYGPRWGRLHAGIDIADESPDSVVVAAASGTVIRSYYSASYGNCVLITHKINGKTFTTLYAHLESSAVTTGQSVSKGEMLGYLGNTGDSRGKHLHFEIHEGQWNYEKSNSVDPLLYVKK</sequence>
<evidence type="ECO:0000259" key="3">
    <source>
        <dbReference type="Pfam" id="PF01551"/>
    </source>
</evidence>
<feature type="coiled-coil region" evidence="2">
    <location>
        <begin position="37"/>
        <end position="96"/>
    </location>
</feature>
<dbReference type="Proteomes" id="UP000279911">
    <property type="component" value="Unassembled WGS sequence"/>
</dbReference>
<evidence type="ECO:0000313" key="5">
    <source>
        <dbReference type="EMBL" id="RSD26764.1"/>
    </source>
</evidence>
<dbReference type="RefSeq" id="WP_125480423.1">
    <property type="nucleotide sequence ID" value="NZ_RSFW01000014.1"/>
</dbReference>
<keyword evidence="2" id="KW-0175">Coiled coil</keyword>
<dbReference type="PANTHER" id="PTHR21666">
    <property type="entry name" value="PEPTIDASE-RELATED"/>
    <property type="match status" value="1"/>
</dbReference>
<name>A0A3R9F121_9BACI</name>
<dbReference type="Gene3D" id="6.10.250.3150">
    <property type="match status" value="1"/>
</dbReference>
<feature type="domain" description="Peptidoglycan hydrolase PcsB coiled-coil" evidence="4">
    <location>
        <begin position="97"/>
        <end position="170"/>
    </location>
</feature>
<dbReference type="Gene3D" id="2.70.70.10">
    <property type="entry name" value="Glucose Permease (Domain IIA)"/>
    <property type="match status" value="1"/>
</dbReference>
<protein>
    <submittedName>
        <fullName evidence="5">Peptidase M23</fullName>
    </submittedName>
</protein>
<feature type="domain" description="M23ase beta-sheet core" evidence="3">
    <location>
        <begin position="275"/>
        <end position="368"/>
    </location>
</feature>
<feature type="coiled-coil region" evidence="2">
    <location>
        <begin position="151"/>
        <end position="209"/>
    </location>
</feature>
<reference evidence="6" key="1">
    <citation type="submission" date="2018-12" db="EMBL/GenBank/DDBJ databases">
        <title>Bacillus chawlae sp. nov., Bacillus glennii sp. nov., and Bacillus saganii sp. nov. Isolated from the Vehicle Assembly Building at Kennedy Space Center where the Viking Spacecraft were Assembled.</title>
        <authorList>
            <person name="Seuylemezian A."/>
            <person name="Vaishampayan P."/>
        </authorList>
    </citation>
    <scope>NUCLEOTIDE SEQUENCE [LARGE SCALE GENOMIC DNA]</scope>
    <source>
        <strain evidence="6">DSM 13966</strain>
    </source>
</reference>
<dbReference type="InterPro" id="IPR016047">
    <property type="entry name" value="M23ase_b-sheet_dom"/>
</dbReference>
<evidence type="ECO:0000259" key="4">
    <source>
        <dbReference type="Pfam" id="PF24568"/>
    </source>
</evidence>
<accession>A0A3R9F121</accession>
<organism evidence="5 6">
    <name type="scientific">Mesobacillus subterraneus</name>
    <dbReference type="NCBI Taxonomy" id="285983"/>
    <lineage>
        <taxon>Bacteria</taxon>
        <taxon>Bacillati</taxon>
        <taxon>Bacillota</taxon>
        <taxon>Bacilli</taxon>
        <taxon>Bacillales</taxon>
        <taxon>Bacillaceae</taxon>
        <taxon>Mesobacillus</taxon>
    </lineage>
</organism>
<proteinExistence type="predicted"/>
<dbReference type="Pfam" id="PF24568">
    <property type="entry name" value="CC_PcsB"/>
    <property type="match status" value="1"/>
</dbReference>
<dbReference type="InterPro" id="IPR057309">
    <property type="entry name" value="PcsB_CC"/>
</dbReference>